<evidence type="ECO:0000313" key="3">
    <source>
        <dbReference type="Proteomes" id="UP000007100"/>
    </source>
</evidence>
<evidence type="ECO:0000256" key="1">
    <source>
        <dbReference type="ARBA" id="ARBA00037999"/>
    </source>
</evidence>
<dbReference type="Gene3D" id="3.40.640.10">
    <property type="entry name" value="Type I PLP-dependent aspartate aminotransferase-like (Major domain)"/>
    <property type="match status" value="1"/>
</dbReference>
<proteinExistence type="inferred from homology"/>
<dbReference type="InterPro" id="IPR015424">
    <property type="entry name" value="PyrdxlP-dep_Trfase"/>
</dbReference>
<dbReference type="AlphaFoldDB" id="F0J2M7"/>
<accession>F0J2M7</accession>
<dbReference type="PANTHER" id="PTHR30244:SF34">
    <property type="entry name" value="DTDP-4-AMINO-4,6-DIDEOXYGALACTOSE TRANSAMINASE"/>
    <property type="match status" value="1"/>
</dbReference>
<evidence type="ECO:0000313" key="2">
    <source>
        <dbReference type="EMBL" id="BAJ79666.1"/>
    </source>
</evidence>
<organism evidence="2 3">
    <name type="scientific">Acidiphilium multivorum (strain DSM 11245 / JCM 8867 / NBRC 100883 / AIU 301)</name>
    <dbReference type="NCBI Taxonomy" id="926570"/>
    <lineage>
        <taxon>Bacteria</taxon>
        <taxon>Pseudomonadati</taxon>
        <taxon>Pseudomonadota</taxon>
        <taxon>Alphaproteobacteria</taxon>
        <taxon>Acetobacterales</taxon>
        <taxon>Acidocellaceae</taxon>
        <taxon>Acidiphilium</taxon>
    </lineage>
</organism>
<dbReference type="HOGENOM" id="CLU_033332_4_2_5"/>
<protein>
    <submittedName>
        <fullName evidence="2">Perosamine synthase</fullName>
    </submittedName>
</protein>
<reference evidence="2 3" key="1">
    <citation type="submission" date="2010-12" db="EMBL/GenBank/DDBJ databases">
        <title>Whole genome sequence of Acidiphilium multivorum AIU301.</title>
        <authorList>
            <person name="Narita-Yamada S."/>
            <person name="Nakamura S."/>
            <person name="Ito N."/>
            <person name="Takarada H."/>
            <person name="Katano Y."/>
            <person name="Nakazawa H."/>
            <person name="Hosoyama A."/>
            <person name="Yamada R."/>
            <person name="Fujita N."/>
        </authorList>
    </citation>
    <scope>NUCLEOTIDE SEQUENCE [LARGE SCALE GENOMIC DNA]</scope>
    <source>
        <strain evidence="3">DSM 11245 / JCM 8867 / AIU301</strain>
    </source>
</reference>
<dbReference type="InterPro" id="IPR015421">
    <property type="entry name" value="PyrdxlP-dep_Trfase_major"/>
</dbReference>
<dbReference type="SUPFAM" id="SSF53383">
    <property type="entry name" value="PLP-dependent transferases"/>
    <property type="match status" value="1"/>
</dbReference>
<name>F0J2M7_ACIMA</name>
<dbReference type="GO" id="GO:0030170">
    <property type="term" value="F:pyridoxal phosphate binding"/>
    <property type="evidence" value="ECO:0007669"/>
    <property type="project" value="TreeGrafter"/>
</dbReference>
<dbReference type="KEGG" id="amv:ACMV_03190"/>
<dbReference type="PANTHER" id="PTHR30244">
    <property type="entry name" value="TRANSAMINASE"/>
    <property type="match status" value="1"/>
</dbReference>
<comment type="similarity">
    <text evidence="1">Belongs to the DegT/DnrJ/EryC1 family.</text>
</comment>
<dbReference type="RefSeq" id="WP_013639305.1">
    <property type="nucleotide sequence ID" value="NC_015186.1"/>
</dbReference>
<gene>
    <name evidence="2" type="ordered locus">ACMV_03190</name>
</gene>
<dbReference type="Proteomes" id="UP000007100">
    <property type="component" value="Chromosome"/>
</dbReference>
<dbReference type="Pfam" id="PF01041">
    <property type="entry name" value="DegT_DnrJ_EryC1"/>
    <property type="match status" value="1"/>
</dbReference>
<dbReference type="EMBL" id="AP012035">
    <property type="protein sequence ID" value="BAJ79666.1"/>
    <property type="molecule type" value="Genomic_DNA"/>
</dbReference>
<keyword evidence="3" id="KW-1185">Reference proteome</keyword>
<dbReference type="InterPro" id="IPR000653">
    <property type="entry name" value="DegT/StrS_aminotransferase"/>
</dbReference>
<dbReference type="GO" id="GO:0000271">
    <property type="term" value="P:polysaccharide biosynthetic process"/>
    <property type="evidence" value="ECO:0007669"/>
    <property type="project" value="TreeGrafter"/>
</dbReference>
<sequence>MSVDFLPVYRPDLSGNEKLYVNQCLDTTWISSIGDFIDRFEAGFREITGAPYAWCVSNGTVALHLAIHCLDIGPGDEVIVPTFTYIASVNTIAQTGAKPVFVECRSSDWLIDIDDVEAKITPRTKAIMAVHLYGAVCDMPALSALAKSRGLHLIEDCAEALGSTYDGKHVGLFGDVGTFSFFGNKTVTTGEGYGIHGFD</sequence>
<dbReference type="GO" id="GO:0008483">
    <property type="term" value="F:transaminase activity"/>
    <property type="evidence" value="ECO:0007669"/>
    <property type="project" value="TreeGrafter"/>
</dbReference>